<dbReference type="EMBL" id="QJRX01000011">
    <property type="protein sequence ID" value="PYC20203.1"/>
    <property type="molecule type" value="Genomic_DNA"/>
</dbReference>
<gene>
    <name evidence="1" type="ORF">DMO17_18575</name>
</gene>
<comment type="caution">
    <text evidence="1">The sequence shown here is derived from an EMBL/GenBank/DDBJ whole genome shotgun (WGS) entry which is preliminary data.</text>
</comment>
<evidence type="ECO:0000313" key="2">
    <source>
        <dbReference type="Proteomes" id="UP000248146"/>
    </source>
</evidence>
<dbReference type="Proteomes" id="UP000248146">
    <property type="component" value="Unassembled WGS sequence"/>
</dbReference>
<dbReference type="AlphaFoldDB" id="A0A2V4L213"/>
<reference evidence="1 2" key="1">
    <citation type="submission" date="2018-06" db="EMBL/GenBank/DDBJ databases">
        <title>Pseudomonas diversity within urban Lake Michigan freshwaters.</title>
        <authorList>
            <person name="Batrich M."/>
            <person name="Hatzopoulos T."/>
            <person name="Putonti C."/>
        </authorList>
    </citation>
    <scope>NUCLEOTIDE SEQUENCE [LARGE SCALE GENOMIC DNA]</scope>
    <source>
        <strain evidence="1 2">MB-090714</strain>
    </source>
</reference>
<sequence>MRLGLRQVFKKIYFIAVLGILLWPASAVAIELPAVDKAKDCSRYLNSDLIQDRMLSFYSTSSEPVWILAEFDVLESGRVNALRLVDSQPKKINTEEINDFFAGVLFQKEKPRQGCQLLLAHLPVTVR</sequence>
<proteinExistence type="predicted"/>
<accession>A0A2V4L213</accession>
<organism evidence="1 2">
    <name type="scientific">Aquipseudomonas alcaligenes</name>
    <name type="common">Pseudomonas alcaligenes</name>
    <dbReference type="NCBI Taxonomy" id="43263"/>
    <lineage>
        <taxon>Bacteria</taxon>
        <taxon>Pseudomonadati</taxon>
        <taxon>Pseudomonadota</taxon>
        <taxon>Gammaproteobacteria</taxon>
        <taxon>Pseudomonadales</taxon>
        <taxon>Pseudomonadaceae</taxon>
        <taxon>Aquipseudomonas</taxon>
    </lineage>
</organism>
<name>A0A2V4L213_AQUAC</name>
<evidence type="ECO:0000313" key="1">
    <source>
        <dbReference type="EMBL" id="PYC20203.1"/>
    </source>
</evidence>
<protein>
    <submittedName>
        <fullName evidence="1">Uncharacterized protein</fullName>
    </submittedName>
</protein>
<dbReference type="RefSeq" id="WP_110683968.1">
    <property type="nucleotide sequence ID" value="NZ_QJRX01000011.1"/>
</dbReference>